<feature type="transmembrane region" description="Helical" evidence="5">
    <location>
        <begin position="12"/>
        <end position="35"/>
    </location>
</feature>
<dbReference type="Pfam" id="PF13664">
    <property type="entry name" value="DUF4149"/>
    <property type="match status" value="1"/>
</dbReference>
<evidence type="ECO:0000256" key="1">
    <source>
        <dbReference type="ARBA" id="ARBA00004370"/>
    </source>
</evidence>
<evidence type="ECO:0000256" key="4">
    <source>
        <dbReference type="ARBA" id="ARBA00023136"/>
    </source>
</evidence>
<feature type="transmembrane region" description="Helical" evidence="5">
    <location>
        <begin position="88"/>
        <end position="109"/>
    </location>
</feature>
<sequence length="160" mass="18086">MLKRNIYLDFSYLLVIAASFGAVIVLGAIVAPVIFHSDRYLVGMLIDHYNMGMIMGEIFRRFAYWSYFLAGYIAFYEAYMYKSGQRDAIVFGAAVTAIFSALMFAAVYVPKILSMQSMGKEATQSDTFANIHIASEIDFKLLAVALLVLFVRRLMLLRID</sequence>
<reference evidence="7" key="1">
    <citation type="submission" date="2016-10" db="EMBL/GenBank/DDBJ databases">
        <authorList>
            <person name="de Groot N.N."/>
        </authorList>
    </citation>
    <scope>NUCLEOTIDE SEQUENCE</scope>
</reference>
<evidence type="ECO:0000256" key="2">
    <source>
        <dbReference type="ARBA" id="ARBA00022692"/>
    </source>
</evidence>
<gene>
    <name evidence="7" type="ORF">MNB_SM-6-460</name>
</gene>
<feature type="domain" description="TMEM205-like" evidence="6">
    <location>
        <begin position="14"/>
        <end position="120"/>
    </location>
</feature>
<name>A0A1W1CMT4_9ZZZZ</name>
<feature type="transmembrane region" description="Helical" evidence="5">
    <location>
        <begin position="129"/>
        <end position="151"/>
    </location>
</feature>
<organism evidence="7">
    <name type="scientific">hydrothermal vent metagenome</name>
    <dbReference type="NCBI Taxonomy" id="652676"/>
    <lineage>
        <taxon>unclassified sequences</taxon>
        <taxon>metagenomes</taxon>
        <taxon>ecological metagenomes</taxon>
    </lineage>
</organism>
<keyword evidence="4 5" id="KW-0472">Membrane</keyword>
<dbReference type="AlphaFoldDB" id="A0A1W1CMT4"/>
<evidence type="ECO:0000259" key="6">
    <source>
        <dbReference type="Pfam" id="PF13664"/>
    </source>
</evidence>
<dbReference type="EMBL" id="FPHK01000103">
    <property type="protein sequence ID" value="SFV67084.1"/>
    <property type="molecule type" value="Genomic_DNA"/>
</dbReference>
<comment type="subcellular location">
    <subcellularLocation>
        <location evidence="1">Membrane</location>
    </subcellularLocation>
</comment>
<feature type="transmembrane region" description="Helical" evidence="5">
    <location>
        <begin position="62"/>
        <end position="81"/>
    </location>
</feature>
<evidence type="ECO:0000313" key="7">
    <source>
        <dbReference type="EMBL" id="SFV67084.1"/>
    </source>
</evidence>
<proteinExistence type="predicted"/>
<dbReference type="InterPro" id="IPR025423">
    <property type="entry name" value="TMEM205-like"/>
</dbReference>
<dbReference type="GO" id="GO:0016020">
    <property type="term" value="C:membrane"/>
    <property type="evidence" value="ECO:0007669"/>
    <property type="project" value="UniProtKB-SubCell"/>
</dbReference>
<keyword evidence="2 5" id="KW-0812">Transmembrane</keyword>
<accession>A0A1W1CMT4</accession>
<protein>
    <submittedName>
        <fullName evidence="7">Membrane protein</fullName>
    </submittedName>
</protein>
<evidence type="ECO:0000256" key="3">
    <source>
        <dbReference type="ARBA" id="ARBA00022989"/>
    </source>
</evidence>
<evidence type="ECO:0000256" key="5">
    <source>
        <dbReference type="SAM" id="Phobius"/>
    </source>
</evidence>
<keyword evidence="3 5" id="KW-1133">Transmembrane helix</keyword>